<dbReference type="Proteomes" id="UP001178461">
    <property type="component" value="Chromosome 3"/>
</dbReference>
<dbReference type="AlphaFoldDB" id="A0AA35K139"/>
<evidence type="ECO:0000313" key="2">
    <source>
        <dbReference type="Proteomes" id="UP001178461"/>
    </source>
</evidence>
<feature type="non-terminal residue" evidence="1">
    <location>
        <position position="76"/>
    </location>
</feature>
<gene>
    <name evidence="1" type="ORF">PODLI_1B033508</name>
</gene>
<accession>A0AA35K139</accession>
<protein>
    <submittedName>
        <fullName evidence="1">Uncharacterized protein</fullName>
    </submittedName>
</protein>
<dbReference type="EMBL" id="OX395128">
    <property type="protein sequence ID" value="CAI5769590.1"/>
    <property type="molecule type" value="Genomic_DNA"/>
</dbReference>
<name>A0AA35K139_9SAUR</name>
<reference evidence="1" key="1">
    <citation type="submission" date="2022-12" db="EMBL/GenBank/DDBJ databases">
        <authorList>
            <person name="Alioto T."/>
            <person name="Alioto T."/>
            <person name="Gomez Garrido J."/>
        </authorList>
    </citation>
    <scope>NUCLEOTIDE SEQUENCE</scope>
</reference>
<organism evidence="1 2">
    <name type="scientific">Podarcis lilfordi</name>
    <name type="common">Lilford's wall lizard</name>
    <dbReference type="NCBI Taxonomy" id="74358"/>
    <lineage>
        <taxon>Eukaryota</taxon>
        <taxon>Metazoa</taxon>
        <taxon>Chordata</taxon>
        <taxon>Craniata</taxon>
        <taxon>Vertebrata</taxon>
        <taxon>Euteleostomi</taxon>
        <taxon>Lepidosauria</taxon>
        <taxon>Squamata</taxon>
        <taxon>Bifurcata</taxon>
        <taxon>Unidentata</taxon>
        <taxon>Episquamata</taxon>
        <taxon>Laterata</taxon>
        <taxon>Lacertibaenia</taxon>
        <taxon>Lacertidae</taxon>
        <taxon>Podarcis</taxon>
    </lineage>
</organism>
<proteinExistence type="predicted"/>
<sequence>PDWGKQKNQFAWTSSSKAISNGRAILQKHQDGRIMDSSDRMMSERKNFQSPHRISVMDQYHLPAGSEVSGQPRYTG</sequence>
<evidence type="ECO:0000313" key="1">
    <source>
        <dbReference type="EMBL" id="CAI5769590.1"/>
    </source>
</evidence>
<keyword evidence="2" id="KW-1185">Reference proteome</keyword>
<feature type="non-terminal residue" evidence="1">
    <location>
        <position position="1"/>
    </location>
</feature>